<dbReference type="GO" id="GO:0016712">
    <property type="term" value="F:oxidoreductase activity, acting on paired donors, with incorporation or reduction of molecular oxygen, reduced flavin or flavoprotein as one donor, and incorporation of one atom of oxygen"/>
    <property type="evidence" value="ECO:0007669"/>
    <property type="project" value="TreeGrafter"/>
</dbReference>
<dbReference type="SUPFAM" id="SSF48264">
    <property type="entry name" value="Cytochrome P450"/>
    <property type="match status" value="1"/>
</dbReference>
<comment type="similarity">
    <text evidence="5 15">Belongs to the cytochrome P450 family.</text>
</comment>
<comment type="cofactor">
    <cofactor evidence="1 14">
        <name>heme</name>
        <dbReference type="ChEBI" id="CHEBI:30413"/>
    </cofactor>
</comment>
<evidence type="ECO:0000256" key="15">
    <source>
        <dbReference type="RuleBase" id="RU000461"/>
    </source>
</evidence>
<dbReference type="GO" id="GO:0008395">
    <property type="term" value="F:steroid hydroxylase activity"/>
    <property type="evidence" value="ECO:0007669"/>
    <property type="project" value="TreeGrafter"/>
</dbReference>
<accession>A0AAV7IPJ0</accession>
<keyword evidence="8" id="KW-0256">Endoplasmic reticulum</keyword>
<reference evidence="17 18" key="1">
    <citation type="journal article" date="2021" name="J. Hered.">
        <title>A chromosome-level genome assembly of the parasitoid wasp, Cotesia glomerata (Hymenoptera: Braconidae).</title>
        <authorList>
            <person name="Pinto B.J."/>
            <person name="Weis J.J."/>
            <person name="Gamble T."/>
            <person name="Ode P.J."/>
            <person name="Paul R."/>
            <person name="Zaspel J.M."/>
        </authorList>
    </citation>
    <scope>NUCLEOTIDE SEQUENCE [LARGE SCALE GENOMIC DNA]</scope>
    <source>
        <strain evidence="17">CgM1</strain>
    </source>
</reference>
<evidence type="ECO:0000256" key="13">
    <source>
        <dbReference type="ARBA" id="ARBA00023136"/>
    </source>
</evidence>
<keyword evidence="16" id="KW-0732">Signal</keyword>
<dbReference type="Gene3D" id="1.10.630.10">
    <property type="entry name" value="Cytochrome P450"/>
    <property type="match status" value="1"/>
</dbReference>
<dbReference type="AlphaFoldDB" id="A0AAV7IPJ0"/>
<evidence type="ECO:0000256" key="16">
    <source>
        <dbReference type="SAM" id="SignalP"/>
    </source>
</evidence>
<feature type="signal peptide" evidence="16">
    <location>
        <begin position="1"/>
        <end position="23"/>
    </location>
</feature>
<dbReference type="PANTHER" id="PTHR24300">
    <property type="entry name" value="CYTOCHROME P450 508A4-RELATED"/>
    <property type="match status" value="1"/>
</dbReference>
<evidence type="ECO:0000313" key="17">
    <source>
        <dbReference type="EMBL" id="KAH0555102.1"/>
    </source>
</evidence>
<evidence type="ECO:0000256" key="9">
    <source>
        <dbReference type="ARBA" id="ARBA00022848"/>
    </source>
</evidence>
<keyword evidence="6 14" id="KW-0349">Heme</keyword>
<feature type="chain" id="PRO_5044012160" description="Cytochrome P450" evidence="16">
    <location>
        <begin position="24"/>
        <end position="520"/>
    </location>
</feature>
<keyword evidence="9" id="KW-0492">Microsome</keyword>
<keyword evidence="7 14" id="KW-0479">Metal-binding</keyword>
<dbReference type="GO" id="GO:0005506">
    <property type="term" value="F:iron ion binding"/>
    <property type="evidence" value="ECO:0007669"/>
    <property type="project" value="InterPro"/>
</dbReference>
<evidence type="ECO:0000256" key="14">
    <source>
        <dbReference type="PIRSR" id="PIRSR602401-1"/>
    </source>
</evidence>
<evidence type="ECO:0000256" key="3">
    <source>
        <dbReference type="ARBA" id="ARBA00004174"/>
    </source>
</evidence>
<dbReference type="InterPro" id="IPR017972">
    <property type="entry name" value="Cyt_P450_CS"/>
</dbReference>
<gene>
    <name evidence="17" type="ORF">KQX54_015251</name>
</gene>
<comment type="function">
    <text evidence="2">May be involved in the metabolism of insect hormones and in the breakdown of synthetic insecticides.</text>
</comment>
<dbReference type="InterPro" id="IPR002401">
    <property type="entry name" value="Cyt_P450_E_grp-I"/>
</dbReference>
<evidence type="ECO:0000256" key="5">
    <source>
        <dbReference type="ARBA" id="ARBA00010617"/>
    </source>
</evidence>
<dbReference type="FunFam" id="1.10.630.10:FF:000238">
    <property type="entry name" value="Cytochrome P450 2A6"/>
    <property type="match status" value="1"/>
</dbReference>
<dbReference type="PRINTS" id="PR00463">
    <property type="entry name" value="EP450I"/>
</dbReference>
<dbReference type="GO" id="GO:0005789">
    <property type="term" value="C:endoplasmic reticulum membrane"/>
    <property type="evidence" value="ECO:0007669"/>
    <property type="project" value="UniProtKB-SubCell"/>
</dbReference>
<protein>
    <recommendedName>
        <fullName evidence="19">Cytochrome P450</fullName>
    </recommendedName>
</protein>
<evidence type="ECO:0008006" key="19">
    <source>
        <dbReference type="Google" id="ProtNLM"/>
    </source>
</evidence>
<organism evidence="17 18">
    <name type="scientific">Cotesia glomerata</name>
    <name type="common">Lepidopteran parasitic wasp</name>
    <name type="synonym">Apanteles glomeratus</name>
    <dbReference type="NCBI Taxonomy" id="32391"/>
    <lineage>
        <taxon>Eukaryota</taxon>
        <taxon>Metazoa</taxon>
        <taxon>Ecdysozoa</taxon>
        <taxon>Arthropoda</taxon>
        <taxon>Hexapoda</taxon>
        <taxon>Insecta</taxon>
        <taxon>Pterygota</taxon>
        <taxon>Neoptera</taxon>
        <taxon>Endopterygota</taxon>
        <taxon>Hymenoptera</taxon>
        <taxon>Apocrita</taxon>
        <taxon>Ichneumonoidea</taxon>
        <taxon>Braconidae</taxon>
        <taxon>Microgastrinae</taxon>
        <taxon>Cotesia</taxon>
    </lineage>
</organism>
<dbReference type="EMBL" id="JAHXZJ010001119">
    <property type="protein sequence ID" value="KAH0555102.1"/>
    <property type="molecule type" value="Genomic_DNA"/>
</dbReference>
<evidence type="ECO:0000256" key="8">
    <source>
        <dbReference type="ARBA" id="ARBA00022824"/>
    </source>
</evidence>
<keyword evidence="18" id="KW-1185">Reference proteome</keyword>
<dbReference type="PRINTS" id="PR00385">
    <property type="entry name" value="P450"/>
</dbReference>
<sequence length="520" mass="59914">MSVVLLAIIIVLLTYLTWNFVTGKPKNSPPGIIRLPLWGSYWFLLWGNYYFPHQTVAYYVKKLKSKIIGCYFGNAYTVIVNDYASVKEVLTRKEFDGRLGDNYIFQARANGKKLGMFFNDDYEWKQQRRFSLHNMRNLGFGRRHTQLESVLAEELDVLVDTMKNGPINDKEKQVVDKDRVLFPDILSPISANYIWAVMANKRLARTETGEEHESLRELCKWARTFQAGGDTSGGAISLTPWLRYFGNLFGYTDFINGNQAIINFVKNFINELNDSNESLSEETDDAFIPTYLREMKKIHEKAGDNSEDIDAKMFSTEQLVMICTDFMFPALSAVPAVATNCIKYMIHYPEVMKRVQEEIDSVVGPNRLPAWDDRSRLPFTEAVIREVMRTETITPLSVGHRCTETTQFFEYTIPENTLMLTNLAAMHNDPDLWGDPENFRPDRFIEDGKIVKDLTLPFGLGRRVCAGETFARFIIFELFTTLVQNFDFERLEGQPTSLQDKIPGLIVQPKSLWIKFKARQ</sequence>
<feature type="binding site" description="axial binding residue" evidence="14">
    <location>
        <position position="465"/>
    </location>
    <ligand>
        <name>heme</name>
        <dbReference type="ChEBI" id="CHEBI:30413"/>
    </ligand>
    <ligandPart>
        <name>Fe</name>
        <dbReference type="ChEBI" id="CHEBI:18248"/>
    </ligandPart>
</feature>
<evidence type="ECO:0000256" key="10">
    <source>
        <dbReference type="ARBA" id="ARBA00023002"/>
    </source>
</evidence>
<dbReference type="InterPro" id="IPR001128">
    <property type="entry name" value="Cyt_P450"/>
</dbReference>
<evidence type="ECO:0000256" key="4">
    <source>
        <dbReference type="ARBA" id="ARBA00004406"/>
    </source>
</evidence>
<comment type="caution">
    <text evidence="17">The sequence shown here is derived from an EMBL/GenBank/DDBJ whole genome shotgun (WGS) entry which is preliminary data.</text>
</comment>
<comment type="subcellular location">
    <subcellularLocation>
        <location evidence="4">Endoplasmic reticulum membrane</location>
        <topology evidence="4">Peripheral membrane protein</topology>
    </subcellularLocation>
    <subcellularLocation>
        <location evidence="3">Microsome membrane</location>
        <topology evidence="3">Peripheral membrane protein</topology>
    </subcellularLocation>
</comment>
<dbReference type="GO" id="GO:0006805">
    <property type="term" value="P:xenobiotic metabolic process"/>
    <property type="evidence" value="ECO:0007669"/>
    <property type="project" value="TreeGrafter"/>
</dbReference>
<dbReference type="Pfam" id="PF00067">
    <property type="entry name" value="p450"/>
    <property type="match status" value="1"/>
</dbReference>
<proteinExistence type="inferred from homology"/>
<name>A0AAV7IPJ0_COTGL</name>
<evidence type="ECO:0000256" key="2">
    <source>
        <dbReference type="ARBA" id="ARBA00003690"/>
    </source>
</evidence>
<dbReference type="PANTHER" id="PTHR24300:SF376">
    <property type="entry name" value="CYTOCHROME P450 15A1"/>
    <property type="match status" value="1"/>
</dbReference>
<evidence type="ECO:0000256" key="12">
    <source>
        <dbReference type="ARBA" id="ARBA00023033"/>
    </source>
</evidence>
<evidence type="ECO:0000256" key="1">
    <source>
        <dbReference type="ARBA" id="ARBA00001971"/>
    </source>
</evidence>
<evidence type="ECO:0000256" key="6">
    <source>
        <dbReference type="ARBA" id="ARBA00022617"/>
    </source>
</evidence>
<keyword evidence="12 15" id="KW-0503">Monooxygenase</keyword>
<keyword evidence="11 14" id="KW-0408">Iron</keyword>
<dbReference type="Proteomes" id="UP000826195">
    <property type="component" value="Unassembled WGS sequence"/>
</dbReference>
<dbReference type="InterPro" id="IPR036396">
    <property type="entry name" value="Cyt_P450_sf"/>
</dbReference>
<dbReference type="PROSITE" id="PS00086">
    <property type="entry name" value="CYTOCHROME_P450"/>
    <property type="match status" value="1"/>
</dbReference>
<evidence type="ECO:0000256" key="7">
    <source>
        <dbReference type="ARBA" id="ARBA00022723"/>
    </source>
</evidence>
<keyword evidence="13" id="KW-0472">Membrane</keyword>
<dbReference type="GO" id="GO:0020037">
    <property type="term" value="F:heme binding"/>
    <property type="evidence" value="ECO:0007669"/>
    <property type="project" value="InterPro"/>
</dbReference>
<dbReference type="GO" id="GO:0006082">
    <property type="term" value="P:organic acid metabolic process"/>
    <property type="evidence" value="ECO:0007669"/>
    <property type="project" value="TreeGrafter"/>
</dbReference>
<dbReference type="InterPro" id="IPR050182">
    <property type="entry name" value="Cytochrome_P450_fam2"/>
</dbReference>
<evidence type="ECO:0000313" key="18">
    <source>
        <dbReference type="Proteomes" id="UP000826195"/>
    </source>
</evidence>
<evidence type="ECO:0000256" key="11">
    <source>
        <dbReference type="ARBA" id="ARBA00023004"/>
    </source>
</evidence>
<keyword evidence="10 15" id="KW-0560">Oxidoreductase</keyword>